<protein>
    <recommendedName>
        <fullName evidence="3">ribonucleoside-diphosphate reductase</fullName>
        <ecNumber evidence="3">1.17.4.1</ecNumber>
    </recommendedName>
</protein>
<dbReference type="UniPathway" id="UPA00326"/>
<dbReference type="Gene3D" id="1.10.620.20">
    <property type="entry name" value="Ribonucleotide Reductase, subunit A"/>
    <property type="match status" value="1"/>
</dbReference>
<name>A0A6J5L8Q3_9CAUD</name>
<evidence type="ECO:0000256" key="3">
    <source>
        <dbReference type="ARBA" id="ARBA00012274"/>
    </source>
</evidence>
<dbReference type="InterPro" id="IPR033909">
    <property type="entry name" value="RNR_small"/>
</dbReference>
<dbReference type="InterPro" id="IPR000358">
    <property type="entry name" value="RNR_small_fam"/>
</dbReference>
<comment type="cofactor">
    <cofactor evidence="1">
        <name>Fe cation</name>
        <dbReference type="ChEBI" id="CHEBI:24875"/>
    </cofactor>
</comment>
<evidence type="ECO:0000256" key="1">
    <source>
        <dbReference type="ARBA" id="ARBA00001962"/>
    </source>
</evidence>
<keyword evidence="4" id="KW-0479">Metal-binding</keyword>
<organism evidence="7">
    <name type="scientific">uncultured Caudovirales phage</name>
    <dbReference type="NCBI Taxonomy" id="2100421"/>
    <lineage>
        <taxon>Viruses</taxon>
        <taxon>Duplodnaviria</taxon>
        <taxon>Heunggongvirae</taxon>
        <taxon>Uroviricota</taxon>
        <taxon>Caudoviricetes</taxon>
        <taxon>Peduoviridae</taxon>
        <taxon>Maltschvirus</taxon>
        <taxon>Maltschvirus maltsch</taxon>
    </lineage>
</organism>
<evidence type="ECO:0000313" key="7">
    <source>
        <dbReference type="EMBL" id="CAB4129626.1"/>
    </source>
</evidence>
<dbReference type="GO" id="GO:0046872">
    <property type="term" value="F:metal ion binding"/>
    <property type="evidence" value="ECO:0007669"/>
    <property type="project" value="UniProtKB-KW"/>
</dbReference>
<dbReference type="SUPFAM" id="SSF47240">
    <property type="entry name" value="Ferritin-like"/>
    <property type="match status" value="1"/>
</dbReference>
<evidence type="ECO:0000256" key="2">
    <source>
        <dbReference type="ARBA" id="ARBA00009303"/>
    </source>
</evidence>
<accession>A0A6J5L8Q3</accession>
<keyword evidence="5" id="KW-0560">Oxidoreductase</keyword>
<dbReference type="EMBL" id="LR796235">
    <property type="protein sequence ID" value="CAB4129626.1"/>
    <property type="molecule type" value="Genomic_DNA"/>
</dbReference>
<dbReference type="EC" id="1.17.4.1" evidence="3"/>
<dbReference type="Pfam" id="PF00268">
    <property type="entry name" value="Ribonuc_red_sm"/>
    <property type="match status" value="1"/>
</dbReference>
<dbReference type="PANTHER" id="PTHR23409">
    <property type="entry name" value="RIBONUCLEOSIDE-DIPHOSPHATE REDUCTASE SMALL CHAIN"/>
    <property type="match status" value="1"/>
</dbReference>
<comment type="similarity">
    <text evidence="2">Belongs to the ribonucleoside diphosphate reductase small chain family.</text>
</comment>
<dbReference type="GO" id="GO:0004748">
    <property type="term" value="F:ribonucleoside-diphosphate reductase activity, thioredoxin disulfide as acceptor"/>
    <property type="evidence" value="ECO:0007669"/>
    <property type="project" value="UniProtKB-EC"/>
</dbReference>
<keyword evidence="6" id="KW-0408">Iron</keyword>
<dbReference type="PROSITE" id="PS00368">
    <property type="entry name" value="RIBORED_SMALL"/>
    <property type="match status" value="1"/>
</dbReference>
<dbReference type="InterPro" id="IPR009078">
    <property type="entry name" value="Ferritin-like_SF"/>
</dbReference>
<dbReference type="GO" id="GO:0009263">
    <property type="term" value="P:deoxyribonucleotide biosynthetic process"/>
    <property type="evidence" value="ECO:0007669"/>
    <property type="project" value="InterPro"/>
</dbReference>
<proteinExistence type="inferred from homology"/>
<dbReference type="InterPro" id="IPR030475">
    <property type="entry name" value="RNR_small_AS"/>
</dbReference>
<evidence type="ECO:0000256" key="6">
    <source>
        <dbReference type="ARBA" id="ARBA00023004"/>
    </source>
</evidence>
<evidence type="ECO:0000256" key="4">
    <source>
        <dbReference type="ARBA" id="ARBA00022723"/>
    </source>
</evidence>
<dbReference type="PANTHER" id="PTHR23409:SF18">
    <property type="entry name" value="RIBONUCLEOSIDE-DIPHOSPHATE REDUCTASE SUBUNIT M2"/>
    <property type="match status" value="1"/>
</dbReference>
<evidence type="ECO:0000256" key="5">
    <source>
        <dbReference type="ARBA" id="ARBA00023002"/>
    </source>
</evidence>
<sequence length="319" mass="37282">MEQKIEKILTENPNRFVIFPIKYNDIWEYYKMHQAAFWTAEEIDLSGDLRDWENLSENEQYFVKNILSFFAASDGIVNENLAENFYREVQYPEAKFFYGIQLAMENIHSLMYSLLIDTYVSNEDEKNKCFTALDNLPAVQKKAKWALDWIENASFQERLVAFAAVEGIFFSGSFCSIFWLKSRGIMQGLCNANSLIFKDENLHCDFAIHLLNNHVENKPSEKRIKEILLSALEIEKEFITESLPVSLIGMNSNLMKQYLEFVVDGLLLKFGCKKQFNVEQPFKFMEQIAVETKGNFFESRTVEYQKAKLNETLSFTDDF</sequence>
<reference evidence="7" key="1">
    <citation type="submission" date="2020-04" db="EMBL/GenBank/DDBJ databases">
        <authorList>
            <person name="Chiriac C."/>
            <person name="Salcher M."/>
            <person name="Ghai R."/>
            <person name="Kavagutti S V."/>
        </authorList>
    </citation>
    <scope>NUCLEOTIDE SEQUENCE</scope>
</reference>
<dbReference type="InterPro" id="IPR012348">
    <property type="entry name" value="RNR-like"/>
</dbReference>
<gene>
    <name evidence="7" type="ORF">UFOVP117_47</name>
</gene>
<dbReference type="CDD" id="cd01049">
    <property type="entry name" value="RNRR2"/>
    <property type="match status" value="1"/>
</dbReference>